<dbReference type="AlphaFoldDB" id="A0A5E4NF07"/>
<proteinExistence type="predicted"/>
<keyword evidence="1" id="KW-0472">Membrane</keyword>
<keyword evidence="1" id="KW-0812">Transmembrane</keyword>
<organism evidence="2 3">
    <name type="scientific">Cinara cedri</name>
    <dbReference type="NCBI Taxonomy" id="506608"/>
    <lineage>
        <taxon>Eukaryota</taxon>
        <taxon>Metazoa</taxon>
        <taxon>Ecdysozoa</taxon>
        <taxon>Arthropoda</taxon>
        <taxon>Hexapoda</taxon>
        <taxon>Insecta</taxon>
        <taxon>Pterygota</taxon>
        <taxon>Neoptera</taxon>
        <taxon>Paraneoptera</taxon>
        <taxon>Hemiptera</taxon>
        <taxon>Sternorrhyncha</taxon>
        <taxon>Aphidomorpha</taxon>
        <taxon>Aphidoidea</taxon>
        <taxon>Aphididae</taxon>
        <taxon>Lachninae</taxon>
        <taxon>Cinara</taxon>
    </lineage>
</organism>
<keyword evidence="3" id="KW-1185">Reference proteome</keyword>
<name>A0A5E4NF07_9HEMI</name>
<protein>
    <submittedName>
        <fullName evidence="2">Uncharacterized protein</fullName>
    </submittedName>
</protein>
<dbReference type="EMBL" id="CABPRJ010001901">
    <property type="protein sequence ID" value="VVC40170.1"/>
    <property type="molecule type" value="Genomic_DNA"/>
</dbReference>
<reference evidence="2 3" key="1">
    <citation type="submission" date="2019-08" db="EMBL/GenBank/DDBJ databases">
        <authorList>
            <person name="Alioto T."/>
            <person name="Alioto T."/>
            <person name="Gomez Garrido J."/>
        </authorList>
    </citation>
    <scope>NUCLEOTIDE SEQUENCE [LARGE SCALE GENOMIC DNA]</scope>
</reference>
<accession>A0A5E4NF07</accession>
<sequence>MEENINNSKYFVWDTFLVFLVVFLVVTTVGWFLTMPPKRSKISKTLESQLNDDNKEIVDRFFRMEELSKDDTSTKYVLDFSYSEKGETRF</sequence>
<keyword evidence="1" id="KW-1133">Transmembrane helix</keyword>
<evidence type="ECO:0000313" key="3">
    <source>
        <dbReference type="Proteomes" id="UP000325440"/>
    </source>
</evidence>
<evidence type="ECO:0000313" key="2">
    <source>
        <dbReference type="EMBL" id="VVC40170.1"/>
    </source>
</evidence>
<evidence type="ECO:0000256" key="1">
    <source>
        <dbReference type="SAM" id="Phobius"/>
    </source>
</evidence>
<feature type="transmembrane region" description="Helical" evidence="1">
    <location>
        <begin position="12"/>
        <end position="34"/>
    </location>
</feature>
<gene>
    <name evidence="2" type="ORF">CINCED_3A011184</name>
</gene>
<dbReference type="Proteomes" id="UP000325440">
    <property type="component" value="Unassembled WGS sequence"/>
</dbReference>